<feature type="domain" description="Histidine kinase" evidence="15">
    <location>
        <begin position="254"/>
        <end position="471"/>
    </location>
</feature>
<accession>A0A4R2KXF0</accession>
<evidence type="ECO:0000256" key="10">
    <source>
        <dbReference type="ARBA" id="ARBA00022840"/>
    </source>
</evidence>
<dbReference type="EMBL" id="SLWV01000004">
    <property type="protein sequence ID" value="TCO78694.1"/>
    <property type="molecule type" value="Genomic_DNA"/>
</dbReference>
<dbReference type="CDD" id="cd00082">
    <property type="entry name" value="HisKA"/>
    <property type="match status" value="1"/>
</dbReference>
<name>A0A4R2KXF0_9FIRM</name>
<keyword evidence="12" id="KW-0902">Two-component regulatory system</keyword>
<dbReference type="RefSeq" id="WP_132243195.1">
    <property type="nucleotide sequence ID" value="NZ_SLWV01000004.1"/>
</dbReference>
<dbReference type="Gene3D" id="1.10.287.130">
    <property type="match status" value="1"/>
</dbReference>
<keyword evidence="5" id="KW-0597">Phosphoprotein</keyword>
<evidence type="ECO:0000256" key="5">
    <source>
        <dbReference type="ARBA" id="ARBA00022553"/>
    </source>
</evidence>
<feature type="domain" description="HAMP" evidence="16">
    <location>
        <begin position="192"/>
        <end position="246"/>
    </location>
</feature>
<evidence type="ECO:0000256" key="4">
    <source>
        <dbReference type="ARBA" id="ARBA00022475"/>
    </source>
</evidence>
<dbReference type="InterPro" id="IPR004358">
    <property type="entry name" value="Sig_transdc_His_kin-like_C"/>
</dbReference>
<dbReference type="SMART" id="SM00304">
    <property type="entry name" value="HAMP"/>
    <property type="match status" value="1"/>
</dbReference>
<evidence type="ECO:0000313" key="18">
    <source>
        <dbReference type="Proteomes" id="UP000294919"/>
    </source>
</evidence>
<dbReference type="Gene3D" id="3.30.565.10">
    <property type="entry name" value="Histidine kinase-like ATPase, C-terminal domain"/>
    <property type="match status" value="1"/>
</dbReference>
<dbReference type="CDD" id="cd06225">
    <property type="entry name" value="HAMP"/>
    <property type="match status" value="1"/>
</dbReference>
<evidence type="ECO:0000256" key="14">
    <source>
        <dbReference type="SAM" id="Phobius"/>
    </source>
</evidence>
<evidence type="ECO:0000256" key="6">
    <source>
        <dbReference type="ARBA" id="ARBA00022679"/>
    </source>
</evidence>
<dbReference type="Pfam" id="PF00512">
    <property type="entry name" value="HisKA"/>
    <property type="match status" value="1"/>
</dbReference>
<dbReference type="SUPFAM" id="SSF47384">
    <property type="entry name" value="Homodimeric domain of signal transducing histidine kinase"/>
    <property type="match status" value="1"/>
</dbReference>
<keyword evidence="13 14" id="KW-0472">Membrane</keyword>
<dbReference type="InterPro" id="IPR036890">
    <property type="entry name" value="HATPase_C_sf"/>
</dbReference>
<dbReference type="EC" id="2.7.13.3" evidence="3"/>
<keyword evidence="10" id="KW-0067">ATP-binding</keyword>
<protein>
    <recommendedName>
        <fullName evidence="3">histidine kinase</fullName>
        <ecNumber evidence="3">2.7.13.3</ecNumber>
    </recommendedName>
</protein>
<dbReference type="PROSITE" id="PS50109">
    <property type="entry name" value="HIS_KIN"/>
    <property type="match status" value="1"/>
</dbReference>
<dbReference type="InterPro" id="IPR036097">
    <property type="entry name" value="HisK_dim/P_sf"/>
</dbReference>
<dbReference type="FunFam" id="3.30.565.10:FF:000006">
    <property type="entry name" value="Sensor histidine kinase WalK"/>
    <property type="match status" value="1"/>
</dbReference>
<comment type="catalytic activity">
    <reaction evidence="1">
        <text>ATP + protein L-histidine = ADP + protein N-phospho-L-histidine.</text>
        <dbReference type="EC" id="2.7.13.3"/>
    </reaction>
</comment>
<dbReference type="SMART" id="SM00387">
    <property type="entry name" value="HATPase_c"/>
    <property type="match status" value="1"/>
</dbReference>
<dbReference type="OrthoDB" id="9813151at2"/>
<evidence type="ECO:0000259" key="15">
    <source>
        <dbReference type="PROSITE" id="PS50109"/>
    </source>
</evidence>
<dbReference type="PROSITE" id="PS50885">
    <property type="entry name" value="HAMP"/>
    <property type="match status" value="1"/>
</dbReference>
<dbReference type="InterPro" id="IPR050398">
    <property type="entry name" value="HssS/ArlS-like"/>
</dbReference>
<dbReference type="AlphaFoldDB" id="A0A4R2KXF0"/>
<dbReference type="InterPro" id="IPR003594">
    <property type="entry name" value="HATPase_dom"/>
</dbReference>
<dbReference type="Pfam" id="PF00672">
    <property type="entry name" value="HAMP"/>
    <property type="match status" value="1"/>
</dbReference>
<dbReference type="GO" id="GO:0000155">
    <property type="term" value="F:phosphorelay sensor kinase activity"/>
    <property type="evidence" value="ECO:0007669"/>
    <property type="project" value="InterPro"/>
</dbReference>
<feature type="transmembrane region" description="Helical" evidence="14">
    <location>
        <begin position="171"/>
        <end position="190"/>
    </location>
</feature>
<keyword evidence="8" id="KW-0547">Nucleotide-binding</keyword>
<keyword evidence="4" id="KW-1003">Cell membrane</keyword>
<feature type="transmembrane region" description="Helical" evidence="14">
    <location>
        <begin position="12"/>
        <end position="32"/>
    </location>
</feature>
<dbReference type="InterPro" id="IPR005467">
    <property type="entry name" value="His_kinase_dom"/>
</dbReference>
<reference evidence="17 18" key="1">
    <citation type="submission" date="2019-03" db="EMBL/GenBank/DDBJ databases">
        <title>Genomic Encyclopedia of Type Strains, Phase IV (KMG-IV): sequencing the most valuable type-strain genomes for metagenomic binning, comparative biology and taxonomic classification.</title>
        <authorList>
            <person name="Goeker M."/>
        </authorList>
    </citation>
    <scope>NUCLEOTIDE SEQUENCE [LARGE SCALE GENOMIC DNA]</scope>
    <source>
        <strain evidence="17 18">DSM 102940</strain>
    </source>
</reference>
<evidence type="ECO:0000259" key="16">
    <source>
        <dbReference type="PROSITE" id="PS50885"/>
    </source>
</evidence>
<dbReference type="InterPro" id="IPR003661">
    <property type="entry name" value="HisK_dim/P_dom"/>
</dbReference>
<keyword evidence="6" id="KW-0808">Transferase</keyword>
<keyword evidence="11 14" id="KW-1133">Transmembrane helix</keyword>
<gene>
    <name evidence="17" type="ORF">EV214_10478</name>
</gene>
<dbReference type="GO" id="GO:0005886">
    <property type="term" value="C:plasma membrane"/>
    <property type="evidence" value="ECO:0007669"/>
    <property type="project" value="UniProtKB-SubCell"/>
</dbReference>
<comment type="caution">
    <text evidence="17">The sequence shown here is derived from an EMBL/GenBank/DDBJ whole genome shotgun (WGS) entry which is preliminary data.</text>
</comment>
<evidence type="ECO:0000256" key="9">
    <source>
        <dbReference type="ARBA" id="ARBA00022777"/>
    </source>
</evidence>
<evidence type="ECO:0000256" key="1">
    <source>
        <dbReference type="ARBA" id="ARBA00000085"/>
    </source>
</evidence>
<dbReference type="SMART" id="SM00388">
    <property type="entry name" value="HisKA"/>
    <property type="match status" value="1"/>
</dbReference>
<evidence type="ECO:0000256" key="2">
    <source>
        <dbReference type="ARBA" id="ARBA00004651"/>
    </source>
</evidence>
<keyword evidence="18" id="KW-1185">Reference proteome</keyword>
<dbReference type="SUPFAM" id="SSF158472">
    <property type="entry name" value="HAMP domain-like"/>
    <property type="match status" value="1"/>
</dbReference>
<dbReference type="InterPro" id="IPR003660">
    <property type="entry name" value="HAMP_dom"/>
</dbReference>
<dbReference type="PANTHER" id="PTHR45528">
    <property type="entry name" value="SENSOR HISTIDINE KINASE CPXA"/>
    <property type="match status" value="1"/>
</dbReference>
<keyword evidence="7 14" id="KW-0812">Transmembrane</keyword>
<dbReference type="FunFam" id="1.10.287.130:FF:000001">
    <property type="entry name" value="Two-component sensor histidine kinase"/>
    <property type="match status" value="1"/>
</dbReference>
<dbReference type="Gene3D" id="6.10.340.10">
    <property type="match status" value="1"/>
</dbReference>
<evidence type="ECO:0000313" key="17">
    <source>
        <dbReference type="EMBL" id="TCO78694.1"/>
    </source>
</evidence>
<proteinExistence type="predicted"/>
<dbReference type="CDD" id="cd00075">
    <property type="entry name" value="HATPase"/>
    <property type="match status" value="1"/>
</dbReference>
<evidence type="ECO:0000256" key="8">
    <source>
        <dbReference type="ARBA" id="ARBA00022741"/>
    </source>
</evidence>
<evidence type="ECO:0000256" key="11">
    <source>
        <dbReference type="ARBA" id="ARBA00022989"/>
    </source>
</evidence>
<dbReference type="Proteomes" id="UP000294919">
    <property type="component" value="Unassembled WGS sequence"/>
</dbReference>
<comment type="subcellular location">
    <subcellularLocation>
        <location evidence="2">Cell membrane</location>
        <topology evidence="2">Multi-pass membrane protein</topology>
    </subcellularLocation>
</comment>
<sequence>MFNTVFKKLLSIYFVIIFVSFLILGLLFSQLFENYFFSRHESVLLEEGEKINQLVIGYLNRDISRERLNLELQAVERFLDTRIWVIDKSGIIYGVSSDEKKWIGKQITTKDMLEVLEGNIIVKKGIYEEIGKTPMVTVGMPIFINGQVDNAIIMHSPLYGITKAIKEVHKIIWTAMSISFFISFIILYIVSKKVSSPISEMGQVAGKLAQGDFSQRVQFSTHIEDEVGKVTRTFNDMADRLEKIEENRRSFISAVAHELRSPLTLIQGFVQGMVDGTVEEEDNDKYLNIMLGETKRLTKLIANLLDIQKMESDQYPIYPQAFDMNELIVRTLMKYEEDIDKKNIQIDIKLSENRTFVWADKDAYEQVLINLLENAMKFMKESGRLQIKSEYAQDKIWVEIQDNGIGIDKEEQNKIWDRFYKVDKSRDRNKMGTGLGLYIVKKIIDRHKEEIKVVSEKGKGTTFIFSLPIDSAKRKLKTPIQPS</sequence>
<dbReference type="Pfam" id="PF02518">
    <property type="entry name" value="HATPase_c"/>
    <property type="match status" value="1"/>
</dbReference>
<keyword evidence="9 17" id="KW-0418">Kinase</keyword>
<dbReference type="SUPFAM" id="SSF55874">
    <property type="entry name" value="ATPase domain of HSP90 chaperone/DNA topoisomerase II/histidine kinase"/>
    <property type="match status" value="1"/>
</dbReference>
<evidence type="ECO:0000256" key="3">
    <source>
        <dbReference type="ARBA" id="ARBA00012438"/>
    </source>
</evidence>
<dbReference type="PANTHER" id="PTHR45528:SF1">
    <property type="entry name" value="SENSOR HISTIDINE KINASE CPXA"/>
    <property type="match status" value="1"/>
</dbReference>
<organism evidence="17 18">
    <name type="scientific">Marinisporobacter balticus</name>
    <dbReference type="NCBI Taxonomy" id="2018667"/>
    <lineage>
        <taxon>Bacteria</taxon>
        <taxon>Bacillati</taxon>
        <taxon>Bacillota</taxon>
        <taxon>Clostridia</taxon>
        <taxon>Peptostreptococcales</taxon>
        <taxon>Thermotaleaceae</taxon>
        <taxon>Marinisporobacter</taxon>
    </lineage>
</organism>
<evidence type="ECO:0000256" key="13">
    <source>
        <dbReference type="ARBA" id="ARBA00023136"/>
    </source>
</evidence>
<dbReference type="GO" id="GO:0005524">
    <property type="term" value="F:ATP binding"/>
    <property type="evidence" value="ECO:0007669"/>
    <property type="project" value="UniProtKB-KW"/>
</dbReference>
<evidence type="ECO:0000256" key="7">
    <source>
        <dbReference type="ARBA" id="ARBA00022692"/>
    </source>
</evidence>
<evidence type="ECO:0000256" key="12">
    <source>
        <dbReference type="ARBA" id="ARBA00023012"/>
    </source>
</evidence>
<dbReference type="PRINTS" id="PR00344">
    <property type="entry name" value="BCTRLSENSOR"/>
</dbReference>